<gene>
    <name evidence="1" type="ORF">NTEN_LOCUS18531</name>
</gene>
<reference evidence="1 2" key="1">
    <citation type="submission" date="2020-02" db="EMBL/GenBank/DDBJ databases">
        <authorList>
            <person name="Ferguson B K."/>
        </authorList>
    </citation>
    <scope>NUCLEOTIDE SEQUENCE [LARGE SCALE GENOMIC DNA]</scope>
</reference>
<keyword evidence="2" id="KW-1185">Reference proteome</keyword>
<dbReference type="EMBL" id="CADCXU010027061">
    <property type="protein sequence ID" value="CAB0013996.1"/>
    <property type="molecule type" value="Genomic_DNA"/>
</dbReference>
<dbReference type="AlphaFoldDB" id="A0A6H5H874"/>
<name>A0A6H5H874_9HEMI</name>
<protein>
    <submittedName>
        <fullName evidence="1">Uncharacterized protein</fullName>
    </submittedName>
</protein>
<feature type="non-terminal residue" evidence="1">
    <location>
        <position position="1"/>
    </location>
</feature>
<sequence>AMYYESLLWIAPPVEIHVSDISISISTRTVRGHESPLAQFAPAYLFKGFRTAIRAPYYEEIATSK</sequence>
<dbReference type="Proteomes" id="UP000479000">
    <property type="component" value="Unassembled WGS sequence"/>
</dbReference>
<accession>A0A6H5H874</accession>
<organism evidence="1 2">
    <name type="scientific">Nesidiocoris tenuis</name>
    <dbReference type="NCBI Taxonomy" id="355587"/>
    <lineage>
        <taxon>Eukaryota</taxon>
        <taxon>Metazoa</taxon>
        <taxon>Ecdysozoa</taxon>
        <taxon>Arthropoda</taxon>
        <taxon>Hexapoda</taxon>
        <taxon>Insecta</taxon>
        <taxon>Pterygota</taxon>
        <taxon>Neoptera</taxon>
        <taxon>Paraneoptera</taxon>
        <taxon>Hemiptera</taxon>
        <taxon>Heteroptera</taxon>
        <taxon>Panheteroptera</taxon>
        <taxon>Cimicomorpha</taxon>
        <taxon>Miridae</taxon>
        <taxon>Dicyphina</taxon>
        <taxon>Nesidiocoris</taxon>
    </lineage>
</organism>
<evidence type="ECO:0000313" key="1">
    <source>
        <dbReference type="EMBL" id="CAB0013996.1"/>
    </source>
</evidence>
<evidence type="ECO:0000313" key="2">
    <source>
        <dbReference type="Proteomes" id="UP000479000"/>
    </source>
</evidence>
<proteinExistence type="predicted"/>